<comment type="caution">
    <text evidence="2">The sequence shown here is derived from an EMBL/GenBank/DDBJ whole genome shotgun (WGS) entry which is preliminary data.</text>
</comment>
<gene>
    <name evidence="2" type="ORF">C8N47_11751</name>
</gene>
<organism evidence="2 3">
    <name type="scientific">Mangrovibacterium marinum</name>
    <dbReference type="NCBI Taxonomy" id="1639118"/>
    <lineage>
        <taxon>Bacteria</taxon>
        <taxon>Pseudomonadati</taxon>
        <taxon>Bacteroidota</taxon>
        <taxon>Bacteroidia</taxon>
        <taxon>Marinilabiliales</taxon>
        <taxon>Prolixibacteraceae</taxon>
        <taxon>Mangrovibacterium</taxon>
    </lineage>
</organism>
<dbReference type="AlphaFoldDB" id="A0A2T5BYY3"/>
<dbReference type="InterPro" id="IPR001509">
    <property type="entry name" value="Epimerase_deHydtase"/>
</dbReference>
<dbReference type="GO" id="GO:0004029">
    <property type="term" value="F:aldehyde dehydrogenase (NAD+) activity"/>
    <property type="evidence" value="ECO:0007669"/>
    <property type="project" value="TreeGrafter"/>
</dbReference>
<proteinExistence type="predicted"/>
<dbReference type="PANTHER" id="PTHR48079:SF6">
    <property type="entry name" value="NAD(P)-BINDING DOMAIN-CONTAINING PROTEIN-RELATED"/>
    <property type="match status" value="1"/>
</dbReference>
<keyword evidence="3" id="KW-1185">Reference proteome</keyword>
<dbReference type="EMBL" id="QAAD01000017">
    <property type="protein sequence ID" value="PTN07456.1"/>
    <property type="molecule type" value="Genomic_DNA"/>
</dbReference>
<protein>
    <submittedName>
        <fullName evidence="2">Nucleoside-diphosphate-sugar epimerase</fullName>
    </submittedName>
</protein>
<reference evidence="2 3" key="1">
    <citation type="submission" date="2018-04" db="EMBL/GenBank/DDBJ databases">
        <title>Genomic Encyclopedia of Archaeal and Bacterial Type Strains, Phase II (KMG-II): from individual species to whole genera.</title>
        <authorList>
            <person name="Goeker M."/>
        </authorList>
    </citation>
    <scope>NUCLEOTIDE SEQUENCE [LARGE SCALE GENOMIC DNA]</scope>
    <source>
        <strain evidence="2 3">DSM 28823</strain>
    </source>
</reference>
<dbReference type="Proteomes" id="UP000243525">
    <property type="component" value="Unassembled WGS sequence"/>
</dbReference>
<dbReference type="Pfam" id="PF01370">
    <property type="entry name" value="Epimerase"/>
    <property type="match status" value="1"/>
</dbReference>
<dbReference type="InterPro" id="IPR051783">
    <property type="entry name" value="NAD(P)-dependent_oxidoreduct"/>
</dbReference>
<dbReference type="RefSeq" id="WP_107823289.1">
    <property type="nucleotide sequence ID" value="NZ_OY782574.1"/>
</dbReference>
<dbReference type="Gene3D" id="3.40.50.720">
    <property type="entry name" value="NAD(P)-binding Rossmann-like Domain"/>
    <property type="match status" value="1"/>
</dbReference>
<dbReference type="OrthoDB" id="1490291at2"/>
<name>A0A2T5BYY3_9BACT</name>
<accession>A0A2T5BYY3</accession>
<dbReference type="PANTHER" id="PTHR48079">
    <property type="entry name" value="PROTEIN YEEZ"/>
    <property type="match status" value="1"/>
</dbReference>
<dbReference type="InterPro" id="IPR036291">
    <property type="entry name" value="NAD(P)-bd_dom_sf"/>
</dbReference>
<sequence length="337" mass="37501">MKVYIIGGTGLLGSASASELINRGHRVRSVALPPVPQNSGIPREMELVFGNYMTMTNDQIREQMTGCDAFVFAAGVDERVEFPAPVLEYYKKYNVAPVDRLLKIGREVGIKRAVIMGSYFAHFAKEWPELKLTEKHPYIKSRILQEEVAMSHTGNGMDVMVLELPYIFGTQPGRKPVWTFLIETIRSMKGATMYTKGGTTMVTVKQVAQAVAGALEKGKGGTCYPVGWYNMTWKEMLAIFHKHMGMPGRKTITIPTFLYRMNGKKIMKDFKARGIDSGLDMVHFAEIQTAKTFINNDIIKNELGVTGDDIDAAIGDSVKLCLDAIDGKEKLLDMKAE</sequence>
<evidence type="ECO:0000259" key="1">
    <source>
        <dbReference type="Pfam" id="PF01370"/>
    </source>
</evidence>
<feature type="domain" description="NAD-dependent epimerase/dehydratase" evidence="1">
    <location>
        <begin position="3"/>
        <end position="224"/>
    </location>
</feature>
<dbReference type="SUPFAM" id="SSF51735">
    <property type="entry name" value="NAD(P)-binding Rossmann-fold domains"/>
    <property type="match status" value="1"/>
</dbReference>
<dbReference type="GO" id="GO:0005737">
    <property type="term" value="C:cytoplasm"/>
    <property type="evidence" value="ECO:0007669"/>
    <property type="project" value="TreeGrafter"/>
</dbReference>
<evidence type="ECO:0000313" key="3">
    <source>
        <dbReference type="Proteomes" id="UP000243525"/>
    </source>
</evidence>
<evidence type="ECO:0000313" key="2">
    <source>
        <dbReference type="EMBL" id="PTN07456.1"/>
    </source>
</evidence>